<protein>
    <recommendedName>
        <fullName evidence="4">HTH marR-type domain-containing protein</fullName>
    </recommendedName>
</protein>
<keyword evidence="1" id="KW-0805">Transcription regulation</keyword>
<name>A0A1U7NL96_9FIRM</name>
<dbReference type="GeneID" id="78276010"/>
<keyword evidence="6" id="KW-1185">Reference proteome</keyword>
<comment type="caution">
    <text evidence="5">The sequence shown here is derived from an EMBL/GenBank/DDBJ whole genome shotgun (WGS) entry which is preliminary data.</text>
</comment>
<dbReference type="SMART" id="SM00347">
    <property type="entry name" value="HTH_MARR"/>
    <property type="match status" value="1"/>
</dbReference>
<accession>A0A1U7NL96</accession>
<proteinExistence type="predicted"/>
<dbReference type="EMBL" id="MPKA01000086">
    <property type="protein sequence ID" value="OLU45374.1"/>
    <property type="molecule type" value="Genomic_DNA"/>
</dbReference>
<dbReference type="Gene3D" id="1.10.10.10">
    <property type="entry name" value="Winged helix-like DNA-binding domain superfamily/Winged helix DNA-binding domain"/>
    <property type="match status" value="1"/>
</dbReference>
<keyword evidence="3" id="KW-0804">Transcription</keyword>
<dbReference type="STRING" id="1862672.BO225_08665"/>
<keyword evidence="2" id="KW-0238">DNA-binding</keyword>
<reference evidence="5 6" key="1">
    <citation type="submission" date="2016-11" db="EMBL/GenBank/DDBJ databases">
        <title>Description of two novel members of the family Erysipelotrichaceae: Ileibacterium lipovorans gen. nov., sp. nov. and Dubosiella newyorkensis, gen. nov., sp. nov.</title>
        <authorList>
            <person name="Cox L.M."/>
            <person name="Sohn J."/>
            <person name="Tyrrell K.L."/>
            <person name="Citron D.M."/>
            <person name="Lawson P.A."/>
            <person name="Patel N.B."/>
            <person name="Iizumi T."/>
            <person name="Perez-Perez G.I."/>
            <person name="Goldstein E.J."/>
            <person name="Blaser M.J."/>
        </authorList>
    </citation>
    <scope>NUCLEOTIDE SEQUENCE [LARGE SCALE GENOMIC DNA]</scope>
    <source>
        <strain evidence="5 6">NYU-BL-A4</strain>
    </source>
</reference>
<evidence type="ECO:0000313" key="6">
    <source>
        <dbReference type="Proteomes" id="UP000186705"/>
    </source>
</evidence>
<evidence type="ECO:0000313" key="5">
    <source>
        <dbReference type="EMBL" id="OLU45374.1"/>
    </source>
</evidence>
<organism evidence="5 6">
    <name type="scientific">Dubosiella newyorkensis</name>
    <dbReference type="NCBI Taxonomy" id="1862672"/>
    <lineage>
        <taxon>Bacteria</taxon>
        <taxon>Bacillati</taxon>
        <taxon>Bacillota</taxon>
        <taxon>Erysipelotrichia</taxon>
        <taxon>Erysipelotrichales</taxon>
        <taxon>Erysipelotrichaceae</taxon>
        <taxon>Dubosiella</taxon>
    </lineage>
</organism>
<dbReference type="PANTHER" id="PTHR42756">
    <property type="entry name" value="TRANSCRIPTIONAL REGULATOR, MARR"/>
    <property type="match status" value="1"/>
</dbReference>
<dbReference type="RefSeq" id="WP_076341858.1">
    <property type="nucleotide sequence ID" value="NZ_CAMQHV010000073.1"/>
</dbReference>
<feature type="domain" description="HTH marR-type" evidence="4">
    <location>
        <begin position="2"/>
        <end position="137"/>
    </location>
</feature>
<dbReference type="Pfam" id="PF01047">
    <property type="entry name" value="MarR"/>
    <property type="match status" value="1"/>
</dbReference>
<evidence type="ECO:0000256" key="2">
    <source>
        <dbReference type="ARBA" id="ARBA00023125"/>
    </source>
</evidence>
<evidence type="ECO:0000256" key="3">
    <source>
        <dbReference type="ARBA" id="ARBA00023163"/>
    </source>
</evidence>
<evidence type="ECO:0000256" key="1">
    <source>
        <dbReference type="ARBA" id="ARBA00023015"/>
    </source>
</evidence>
<dbReference type="PRINTS" id="PR00598">
    <property type="entry name" value="HTHMARR"/>
</dbReference>
<dbReference type="InterPro" id="IPR000835">
    <property type="entry name" value="HTH_MarR-typ"/>
</dbReference>
<dbReference type="GO" id="GO:0003700">
    <property type="term" value="F:DNA-binding transcription factor activity"/>
    <property type="evidence" value="ECO:0007669"/>
    <property type="project" value="InterPro"/>
</dbReference>
<dbReference type="InterPro" id="IPR011991">
    <property type="entry name" value="ArsR-like_HTH"/>
</dbReference>
<dbReference type="AlphaFoldDB" id="A0A1U7NL96"/>
<sequence length="145" mass="17174">MNEDLIKKIRRFNRYYTIWLDVLNKEYLGMSFSWPESRVLFDIYKNQGINATELCEHLNMDKSYVSRILAKLEKKGFITRKLVSGSKGIKKLYLTKTGSEEAKKIDWNGDQQISEKLKNIDQEDCDRLCEAMERIEHILCKNDEK</sequence>
<dbReference type="GO" id="GO:0003677">
    <property type="term" value="F:DNA binding"/>
    <property type="evidence" value="ECO:0007669"/>
    <property type="project" value="UniProtKB-KW"/>
</dbReference>
<dbReference type="Proteomes" id="UP000186705">
    <property type="component" value="Unassembled WGS sequence"/>
</dbReference>
<gene>
    <name evidence="5" type="ORF">BO225_08665</name>
</gene>
<dbReference type="PANTHER" id="PTHR42756:SF1">
    <property type="entry name" value="TRANSCRIPTIONAL REPRESSOR OF EMRAB OPERON"/>
    <property type="match status" value="1"/>
</dbReference>
<dbReference type="PROSITE" id="PS50995">
    <property type="entry name" value="HTH_MARR_2"/>
    <property type="match status" value="1"/>
</dbReference>
<dbReference type="InterPro" id="IPR036390">
    <property type="entry name" value="WH_DNA-bd_sf"/>
</dbReference>
<dbReference type="SUPFAM" id="SSF46785">
    <property type="entry name" value="Winged helix' DNA-binding domain"/>
    <property type="match status" value="1"/>
</dbReference>
<dbReference type="InterPro" id="IPR036388">
    <property type="entry name" value="WH-like_DNA-bd_sf"/>
</dbReference>
<dbReference type="OrthoDB" id="5419426at2"/>
<evidence type="ECO:0000259" key="4">
    <source>
        <dbReference type="PROSITE" id="PS50995"/>
    </source>
</evidence>
<dbReference type="CDD" id="cd00090">
    <property type="entry name" value="HTH_ARSR"/>
    <property type="match status" value="1"/>
</dbReference>